<reference evidence="2" key="1">
    <citation type="submission" date="2025-05" db="UniProtKB">
        <authorList>
            <consortium name="RefSeq"/>
        </authorList>
    </citation>
    <scope>NUCLEOTIDE SEQUENCE [LARGE SCALE GENOMIC DNA]</scope>
</reference>
<dbReference type="GeneID" id="132532628"/>
<keyword evidence="2" id="KW-1185">Reference proteome</keyword>
<feature type="compositionally biased region" description="Low complexity" evidence="1">
    <location>
        <begin position="298"/>
        <end position="317"/>
    </location>
</feature>
<sequence length="317" mass="31670">MPREEPESPEAAPITSGVASVTSFSGARAVRLGAAARGTRDPEHPDRVWAEGGRVSRAAVGPAGGAAAAPAPHEPGPARGARSGCSGLCGLPGHVRGLVPGGVELLEETQRLLSRYVMPDSFALVASLGSWRGAGRTPPSPSRRPAVQPRGGRAFHGTAGPPAHLGGRPSASREERSGLPAASRSRAPQAWAAPGRPARTDASRLRSGSGSSTAGWAGEAETEAPPTPQARRDGTDGWAARQKPVRAASPPAAEATAAKTRSAAPGRRRTRCGQRAGPSATVAAPSCTGGSRARGIVSAAMPPAGGASAGALQSLAA</sequence>
<protein>
    <submittedName>
        <fullName evidence="3">Collagen alpha-1(I) chain-like</fullName>
    </submittedName>
</protein>
<name>A0ABM3VRI3_ERIEU</name>
<feature type="compositionally biased region" description="Low complexity" evidence="1">
    <location>
        <begin position="52"/>
        <end position="82"/>
    </location>
</feature>
<proteinExistence type="predicted"/>
<organism evidence="2 3">
    <name type="scientific">Erinaceus europaeus</name>
    <name type="common">Western European hedgehog</name>
    <dbReference type="NCBI Taxonomy" id="9365"/>
    <lineage>
        <taxon>Eukaryota</taxon>
        <taxon>Metazoa</taxon>
        <taxon>Chordata</taxon>
        <taxon>Craniata</taxon>
        <taxon>Vertebrata</taxon>
        <taxon>Euteleostomi</taxon>
        <taxon>Mammalia</taxon>
        <taxon>Eutheria</taxon>
        <taxon>Laurasiatheria</taxon>
        <taxon>Eulipotyphla</taxon>
        <taxon>Erinaceidae</taxon>
        <taxon>Erinaceinae</taxon>
        <taxon>Erinaceus</taxon>
    </lineage>
</organism>
<feature type="compositionally biased region" description="Low complexity" evidence="1">
    <location>
        <begin position="207"/>
        <end position="219"/>
    </location>
</feature>
<dbReference type="RefSeq" id="XP_060026936.1">
    <property type="nucleotide sequence ID" value="XM_060170953.1"/>
</dbReference>
<dbReference type="Proteomes" id="UP001652624">
    <property type="component" value="Chromosome 2"/>
</dbReference>
<feature type="region of interest" description="Disordered" evidence="1">
    <location>
        <begin position="34"/>
        <end position="85"/>
    </location>
</feature>
<reference evidence="3" key="2">
    <citation type="submission" date="2025-08" db="UniProtKB">
        <authorList>
            <consortium name="RefSeq"/>
        </authorList>
    </citation>
    <scope>IDENTIFICATION</scope>
</reference>
<accession>A0ABM3VRI3</accession>
<feature type="compositionally biased region" description="Low complexity" evidence="1">
    <location>
        <begin position="246"/>
        <end position="264"/>
    </location>
</feature>
<evidence type="ECO:0000256" key="1">
    <source>
        <dbReference type="SAM" id="MobiDB-lite"/>
    </source>
</evidence>
<gene>
    <name evidence="3" type="primary">LOC132532628</name>
</gene>
<feature type="region of interest" description="Disordered" evidence="1">
    <location>
        <begin position="130"/>
        <end position="317"/>
    </location>
</feature>
<evidence type="ECO:0000313" key="3">
    <source>
        <dbReference type="RefSeq" id="XP_060026936.1"/>
    </source>
</evidence>
<evidence type="ECO:0000313" key="2">
    <source>
        <dbReference type="Proteomes" id="UP001652624"/>
    </source>
</evidence>
<feature type="compositionally biased region" description="Basic and acidic residues" evidence="1">
    <location>
        <begin position="38"/>
        <end position="49"/>
    </location>
</feature>